<evidence type="ECO:0000313" key="2">
    <source>
        <dbReference type="Proteomes" id="UP001163223"/>
    </source>
</evidence>
<name>A0ACD4NR42_9HYPH</name>
<keyword evidence="2" id="KW-1185">Reference proteome</keyword>
<proteinExistence type="predicted"/>
<evidence type="ECO:0000313" key="1">
    <source>
        <dbReference type="EMBL" id="WAJ29233.1"/>
    </source>
</evidence>
<reference evidence="1" key="1">
    <citation type="submission" date="2022-11" db="EMBL/GenBank/DDBJ databases">
        <title>beta-Carotene-producing bacterium, Jeongeuplla avenae sp. nov., alleviates the salt stress of Arabidopsis seedlings.</title>
        <authorList>
            <person name="Jiang L."/>
            <person name="Lee J."/>
        </authorList>
    </citation>
    <scope>NUCLEOTIDE SEQUENCE</scope>
    <source>
        <strain evidence="1">DY_R2A_6</strain>
    </source>
</reference>
<protein>
    <submittedName>
        <fullName evidence="1">DUF2934 domain-containing protein</fullName>
    </submittedName>
</protein>
<gene>
    <name evidence="1" type="ORF">OXU80_03065</name>
</gene>
<dbReference type="EMBL" id="CP113520">
    <property type="protein sequence ID" value="WAJ29233.1"/>
    <property type="molecule type" value="Genomic_DNA"/>
</dbReference>
<sequence length="125" mass="13745">MDPRIDDDEDRIRAKAHELWEAEGRPEGKADRHWEEAKEIVALRDSFGSTLRPLEETVDDPVEPAIAFENQGDVPGLTDLGEGPRGPNWTSTYDADGQDTSSQDDALDSVAVQSAKVRRGAASNR</sequence>
<organism evidence="1 2">
    <name type="scientific">Antarcticirhabdus aurantiaca</name>
    <dbReference type="NCBI Taxonomy" id="2606717"/>
    <lineage>
        <taxon>Bacteria</taxon>
        <taxon>Pseudomonadati</taxon>
        <taxon>Pseudomonadota</taxon>
        <taxon>Alphaproteobacteria</taxon>
        <taxon>Hyphomicrobiales</taxon>
        <taxon>Aurantimonadaceae</taxon>
        <taxon>Antarcticirhabdus</taxon>
    </lineage>
</organism>
<dbReference type="Proteomes" id="UP001163223">
    <property type="component" value="Chromosome"/>
</dbReference>
<accession>A0ACD4NR42</accession>